<dbReference type="SUPFAM" id="SSF52540">
    <property type="entry name" value="P-loop containing nucleoside triphosphate hydrolases"/>
    <property type="match status" value="1"/>
</dbReference>
<dbReference type="Gene3D" id="3.40.50.300">
    <property type="entry name" value="P-loop containing nucleotide triphosphate hydrolases"/>
    <property type="match status" value="1"/>
</dbReference>
<evidence type="ECO:0000313" key="2">
    <source>
        <dbReference type="EMBL" id="KAG6406019.1"/>
    </source>
</evidence>
<protein>
    <recommendedName>
        <fullName evidence="1">NB-ARC domain-containing protein</fullName>
    </recommendedName>
</protein>
<proteinExistence type="predicted"/>
<dbReference type="Pfam" id="PF00931">
    <property type="entry name" value="NB-ARC"/>
    <property type="match status" value="1"/>
</dbReference>
<dbReference type="Proteomes" id="UP000298416">
    <property type="component" value="Unassembled WGS sequence"/>
</dbReference>
<organism evidence="2">
    <name type="scientific">Salvia splendens</name>
    <name type="common">Scarlet sage</name>
    <dbReference type="NCBI Taxonomy" id="180675"/>
    <lineage>
        <taxon>Eukaryota</taxon>
        <taxon>Viridiplantae</taxon>
        <taxon>Streptophyta</taxon>
        <taxon>Embryophyta</taxon>
        <taxon>Tracheophyta</taxon>
        <taxon>Spermatophyta</taxon>
        <taxon>Magnoliopsida</taxon>
        <taxon>eudicotyledons</taxon>
        <taxon>Gunneridae</taxon>
        <taxon>Pentapetalae</taxon>
        <taxon>asterids</taxon>
        <taxon>lamiids</taxon>
        <taxon>Lamiales</taxon>
        <taxon>Lamiaceae</taxon>
        <taxon>Nepetoideae</taxon>
        <taxon>Mentheae</taxon>
        <taxon>Salviinae</taxon>
        <taxon>Salvia</taxon>
        <taxon>Salvia subgen. Calosphace</taxon>
        <taxon>core Calosphace</taxon>
    </lineage>
</organism>
<evidence type="ECO:0000313" key="3">
    <source>
        <dbReference type="Proteomes" id="UP000298416"/>
    </source>
</evidence>
<comment type="caution">
    <text evidence="2">The sequence shown here is derived from an EMBL/GenBank/DDBJ whole genome shotgun (WGS) entry which is preliminary data.</text>
</comment>
<keyword evidence="3" id="KW-1185">Reference proteome</keyword>
<reference evidence="2" key="1">
    <citation type="submission" date="2018-01" db="EMBL/GenBank/DDBJ databases">
        <authorList>
            <person name="Mao J.F."/>
        </authorList>
    </citation>
    <scope>NUCLEOTIDE SEQUENCE</scope>
    <source>
        <strain evidence="2">Huo1</strain>
        <tissue evidence="2">Leaf</tissue>
    </source>
</reference>
<dbReference type="InterPro" id="IPR027417">
    <property type="entry name" value="P-loop_NTPase"/>
</dbReference>
<dbReference type="AlphaFoldDB" id="A0A8X8ZJA4"/>
<gene>
    <name evidence="2" type="ORF">SASPL_133615</name>
</gene>
<dbReference type="EMBL" id="PNBA02000012">
    <property type="protein sequence ID" value="KAG6406019.1"/>
    <property type="molecule type" value="Genomic_DNA"/>
</dbReference>
<dbReference type="InterPro" id="IPR002182">
    <property type="entry name" value="NB-ARC"/>
</dbReference>
<name>A0A8X8ZJA4_SALSN</name>
<dbReference type="GO" id="GO:0043531">
    <property type="term" value="F:ADP binding"/>
    <property type="evidence" value="ECO:0007669"/>
    <property type="project" value="InterPro"/>
</dbReference>
<evidence type="ECO:0000259" key="1">
    <source>
        <dbReference type="Pfam" id="PF00931"/>
    </source>
</evidence>
<feature type="domain" description="NB-ARC" evidence="1">
    <location>
        <begin position="38"/>
        <end position="79"/>
    </location>
</feature>
<sequence>MSPSCKQFFQIFQRRQAVWNTESETSHTNQKTSSKSYGIGKTTLAKYTYEDGLMKTHFDVRGWVRVSQHYNFDQIVSSLRASRIVECQHRNG</sequence>
<accession>A0A8X8ZJA4</accession>
<reference evidence="2" key="2">
    <citation type="submission" date="2020-08" db="EMBL/GenBank/DDBJ databases">
        <title>Plant Genome Project.</title>
        <authorList>
            <person name="Zhang R.-G."/>
        </authorList>
    </citation>
    <scope>NUCLEOTIDE SEQUENCE</scope>
    <source>
        <strain evidence="2">Huo1</strain>
        <tissue evidence="2">Leaf</tissue>
    </source>
</reference>